<name>A0A1X1A7I4_PSEPU</name>
<feature type="transmembrane region" description="Helical" evidence="1">
    <location>
        <begin position="53"/>
        <end position="72"/>
    </location>
</feature>
<evidence type="ECO:0000313" key="3">
    <source>
        <dbReference type="Proteomes" id="UP000193675"/>
    </source>
</evidence>
<feature type="transmembrane region" description="Helical" evidence="1">
    <location>
        <begin position="166"/>
        <end position="187"/>
    </location>
</feature>
<dbReference type="EMBL" id="NBWC01000002">
    <property type="protein sequence ID" value="ORL67855.1"/>
    <property type="molecule type" value="Genomic_DNA"/>
</dbReference>
<feature type="transmembrane region" description="Helical" evidence="1">
    <location>
        <begin position="20"/>
        <end position="41"/>
    </location>
</feature>
<protein>
    <recommendedName>
        <fullName evidence="4">DUF4234 domain-containing protein</fullName>
    </recommendedName>
</protein>
<accession>A0A1X1A7I4</accession>
<dbReference type="AlphaFoldDB" id="A0A1X1A7I4"/>
<feature type="transmembrane region" description="Helical" evidence="1">
    <location>
        <begin position="92"/>
        <end position="113"/>
    </location>
</feature>
<reference evidence="2 3" key="1">
    <citation type="submission" date="2017-04" db="EMBL/GenBank/DDBJ databases">
        <title>Presence of VIM-2 positive Pseudomonas species in chickens and their surrounding environment.</title>
        <authorList>
            <person name="Zhang R."/>
        </authorList>
    </citation>
    <scope>NUCLEOTIDE SEQUENCE [LARGE SCALE GENOMIC DNA]</scope>
    <source>
        <strain evidence="2 3">DZ-C18</strain>
    </source>
</reference>
<dbReference type="Proteomes" id="UP000193675">
    <property type="component" value="Unassembled WGS sequence"/>
</dbReference>
<keyword evidence="1" id="KW-0812">Transmembrane</keyword>
<organism evidence="2 3">
    <name type="scientific">Pseudomonas putida</name>
    <name type="common">Arthrobacter siderocapsulatus</name>
    <dbReference type="NCBI Taxonomy" id="303"/>
    <lineage>
        <taxon>Bacteria</taxon>
        <taxon>Pseudomonadati</taxon>
        <taxon>Pseudomonadota</taxon>
        <taxon>Gammaproteobacteria</taxon>
        <taxon>Pseudomonadales</taxon>
        <taxon>Pseudomonadaceae</taxon>
        <taxon>Pseudomonas</taxon>
    </lineage>
</organism>
<gene>
    <name evidence="2" type="ORF">B7H17_02005</name>
</gene>
<sequence>MESLSASTPAEPLPRFQVVAIPKLILMIMLSMGSYMTYWYYRQWLLYRQEQGVRLVPLLLCLFGGLLLYPLLTRVARYERDAGRSVDWSPLGITLMLWLPHVALFCAWVLLGMQVQEAGVTPATVRYVFAVAVSVLLCLSLPLVAMVKVQQVINVSQGDSLGRGNATLTVANLVWILMALFVLAACCGRSI</sequence>
<keyword evidence="1" id="KW-1133">Transmembrane helix</keyword>
<proteinExistence type="predicted"/>
<evidence type="ECO:0000313" key="2">
    <source>
        <dbReference type="EMBL" id="ORL67855.1"/>
    </source>
</evidence>
<evidence type="ECO:0008006" key="4">
    <source>
        <dbReference type="Google" id="ProtNLM"/>
    </source>
</evidence>
<evidence type="ECO:0000256" key="1">
    <source>
        <dbReference type="SAM" id="Phobius"/>
    </source>
</evidence>
<feature type="transmembrane region" description="Helical" evidence="1">
    <location>
        <begin position="125"/>
        <end position="146"/>
    </location>
</feature>
<comment type="caution">
    <text evidence="2">The sequence shown here is derived from an EMBL/GenBank/DDBJ whole genome shotgun (WGS) entry which is preliminary data.</text>
</comment>
<keyword evidence="1" id="KW-0472">Membrane</keyword>